<evidence type="ECO:0000313" key="3">
    <source>
        <dbReference type="Proteomes" id="UP000075398"/>
    </source>
</evidence>
<reference evidence="2 3" key="1">
    <citation type="journal article" date="2016" name="ISME J.">
        <title>Chasing the elusive Euryarchaeota class WSA2: genomes reveal a uniquely fastidious methyl-reducing methanogen.</title>
        <authorList>
            <person name="Nobu M.K."/>
            <person name="Narihiro T."/>
            <person name="Kuroda K."/>
            <person name="Mei R."/>
            <person name="Liu W.T."/>
        </authorList>
    </citation>
    <scope>NUCLEOTIDE SEQUENCE [LARGE SCALE GENOMIC DNA]</scope>
    <source>
        <strain evidence="2">U1lsi0528_Bin055</strain>
    </source>
</reference>
<organism evidence="2 3">
    <name type="scientific">Candidatus Methanofastidiosum methylothiophilum</name>
    <dbReference type="NCBI Taxonomy" id="1705564"/>
    <lineage>
        <taxon>Archaea</taxon>
        <taxon>Methanobacteriati</taxon>
        <taxon>Methanobacteriota</taxon>
        <taxon>Stenosarchaea group</taxon>
        <taxon>Candidatus Methanofastidiosia</taxon>
        <taxon>Candidatus Methanofastidiosales</taxon>
        <taxon>Candidatus Methanofastidiosaceae</taxon>
        <taxon>Candidatus Methanofastidiosum</taxon>
    </lineage>
</organism>
<accession>A0A150IXN6</accession>
<dbReference type="Gene3D" id="1.20.5.170">
    <property type="match status" value="1"/>
</dbReference>
<dbReference type="AlphaFoldDB" id="A0A150IXN6"/>
<comment type="caution">
    <text evidence="2">The sequence shown here is derived from an EMBL/GenBank/DDBJ whole genome shotgun (WGS) entry which is preliminary data.</text>
</comment>
<sequence>MQKEVFVVATFILAIGLAISVYNISLLNNQNAVLSQRVSSLNQEITKLQGQQTILENKLVVLETEKSQYDSVVRNYTFQIQDLLKKNEVLQLQLKSWDIPVIWVATEVQWTSSTLHPSDNVRITFSLTNTTNDNAQNIRISLPESYMRGFQLVRVSDPRARLISNEISIDSLSPRETLSFDVVLRTQSPGLYSGPLRIRWTGVGDFFNLTEISTRVT</sequence>
<keyword evidence="1" id="KW-0175">Coiled coil</keyword>
<evidence type="ECO:0000313" key="2">
    <source>
        <dbReference type="EMBL" id="KYC49767.1"/>
    </source>
</evidence>
<proteinExistence type="predicted"/>
<evidence type="ECO:0000256" key="1">
    <source>
        <dbReference type="SAM" id="Coils"/>
    </source>
</evidence>
<gene>
    <name evidence="2" type="ORF">AMQ22_01573</name>
</gene>
<feature type="coiled-coil region" evidence="1">
    <location>
        <begin position="24"/>
        <end position="65"/>
    </location>
</feature>
<protein>
    <submittedName>
        <fullName evidence="2">Uncharacterized protein</fullName>
    </submittedName>
</protein>
<dbReference type="Proteomes" id="UP000075398">
    <property type="component" value="Unassembled WGS sequence"/>
</dbReference>
<name>A0A150IXN6_9EURY</name>
<dbReference type="EMBL" id="LNGC01000087">
    <property type="protein sequence ID" value="KYC49767.1"/>
    <property type="molecule type" value="Genomic_DNA"/>
</dbReference>
<dbReference type="STRING" id="1705564.APG08_00932"/>